<dbReference type="EMBL" id="CM018049">
    <property type="protein sequence ID" value="KAA8519397.1"/>
    <property type="molecule type" value="Genomic_DNA"/>
</dbReference>
<proteinExistence type="predicted"/>
<name>A0A5J4ZQH3_9ASTE</name>
<accession>A0A5J4ZQH3</accession>
<dbReference type="CDD" id="cd00303">
    <property type="entry name" value="retropepsin_like"/>
    <property type="match status" value="1"/>
</dbReference>
<dbReference type="InterPro" id="IPR021109">
    <property type="entry name" value="Peptidase_aspartic_dom_sf"/>
</dbReference>
<reference evidence="1 2" key="1">
    <citation type="submission" date="2019-09" db="EMBL/GenBank/DDBJ databases">
        <title>A chromosome-level genome assembly of the Chinese tupelo Nyssa sinensis.</title>
        <authorList>
            <person name="Yang X."/>
            <person name="Kang M."/>
            <person name="Yang Y."/>
            <person name="Xiong H."/>
            <person name="Wang M."/>
            <person name="Zhang Z."/>
            <person name="Wang Z."/>
            <person name="Wu H."/>
            <person name="Ma T."/>
            <person name="Liu J."/>
            <person name="Xi Z."/>
        </authorList>
    </citation>
    <scope>NUCLEOTIDE SEQUENCE [LARGE SCALE GENOMIC DNA]</scope>
    <source>
        <strain evidence="1">J267</strain>
        <tissue evidence="1">Leaf</tissue>
    </source>
</reference>
<sequence>MDQRVENLEQAMESLSTGQQEILNCMADMFKNYPLAWIILRTTQLENMENPHEHQVKQLVGRQHSNTGNGIGSSSSYVLRLVKLDFPRFNGGEDPTSWLCRAEQFFQFQATPEADRVSLASFHLEGECPVMENPEVSLHAINGDRSVETMRVQGSLRQVAVYALIDFGSTHNFVSEKLAKKVCLKPQLGGNLRVTVASSEQLESPEAQWLCTLGPKLWDFSKLQMKFNANNKEVTLQGLSIPDNKVVNMNQIEAVARKGRDRVLL</sequence>
<evidence type="ECO:0008006" key="3">
    <source>
        <dbReference type="Google" id="ProtNLM"/>
    </source>
</evidence>
<gene>
    <name evidence="1" type="ORF">F0562_013653</name>
</gene>
<dbReference type="AlphaFoldDB" id="A0A5J4ZQH3"/>
<dbReference type="Gene3D" id="2.40.70.10">
    <property type="entry name" value="Acid Proteases"/>
    <property type="match status" value="1"/>
</dbReference>
<protein>
    <recommendedName>
        <fullName evidence="3">Retrotransposon gag domain-containing protein</fullName>
    </recommendedName>
</protein>
<evidence type="ECO:0000313" key="1">
    <source>
        <dbReference type="EMBL" id="KAA8519397.1"/>
    </source>
</evidence>
<organism evidence="1 2">
    <name type="scientific">Nyssa sinensis</name>
    <dbReference type="NCBI Taxonomy" id="561372"/>
    <lineage>
        <taxon>Eukaryota</taxon>
        <taxon>Viridiplantae</taxon>
        <taxon>Streptophyta</taxon>
        <taxon>Embryophyta</taxon>
        <taxon>Tracheophyta</taxon>
        <taxon>Spermatophyta</taxon>
        <taxon>Magnoliopsida</taxon>
        <taxon>eudicotyledons</taxon>
        <taxon>Gunneridae</taxon>
        <taxon>Pentapetalae</taxon>
        <taxon>asterids</taxon>
        <taxon>Cornales</taxon>
        <taxon>Nyssaceae</taxon>
        <taxon>Nyssa</taxon>
    </lineage>
</organism>
<dbReference type="OrthoDB" id="1749531at2759"/>
<keyword evidence="2" id="KW-1185">Reference proteome</keyword>
<dbReference type="Proteomes" id="UP000325577">
    <property type="component" value="Linkage Group LG6"/>
</dbReference>
<evidence type="ECO:0000313" key="2">
    <source>
        <dbReference type="Proteomes" id="UP000325577"/>
    </source>
</evidence>